<protein>
    <submittedName>
        <fullName evidence="1">Uncharacterized protein</fullName>
    </submittedName>
</protein>
<accession>A0A1F4WGF1</accession>
<evidence type="ECO:0000313" key="1">
    <source>
        <dbReference type="EMBL" id="OGC68479.1"/>
    </source>
</evidence>
<dbReference type="EMBL" id="MEWA01000043">
    <property type="protein sequence ID" value="OGC68479.1"/>
    <property type="molecule type" value="Genomic_DNA"/>
</dbReference>
<evidence type="ECO:0000313" key="2">
    <source>
        <dbReference type="Proteomes" id="UP000179113"/>
    </source>
</evidence>
<name>A0A1F4WGF1_UNCKA</name>
<comment type="caution">
    <text evidence="1">The sequence shown here is derived from an EMBL/GenBank/DDBJ whole genome shotgun (WGS) entry which is preliminary data.</text>
</comment>
<sequence length="110" mass="12182">MEPDITEKPNQELKEQEIQTEMDPVTEAIKKAYDRDGLRSATNILMEALVNDKVDAKQFCDHCLKIAQNADSFAERNARGVNERPADHAFGVALAAEMRSHALAAKLSGK</sequence>
<dbReference type="Proteomes" id="UP000179113">
    <property type="component" value="Unassembled WGS sequence"/>
</dbReference>
<reference evidence="1 2" key="1">
    <citation type="journal article" date="2016" name="Nat. Commun.">
        <title>Thousands of microbial genomes shed light on interconnected biogeochemical processes in an aquifer system.</title>
        <authorList>
            <person name="Anantharaman K."/>
            <person name="Brown C.T."/>
            <person name="Hug L.A."/>
            <person name="Sharon I."/>
            <person name="Castelle C.J."/>
            <person name="Probst A.J."/>
            <person name="Thomas B.C."/>
            <person name="Singh A."/>
            <person name="Wilkins M.J."/>
            <person name="Karaoz U."/>
            <person name="Brodie E.L."/>
            <person name="Williams K.H."/>
            <person name="Hubbard S.S."/>
            <person name="Banfield J.F."/>
        </authorList>
    </citation>
    <scope>NUCLEOTIDE SEQUENCE [LARGE SCALE GENOMIC DNA]</scope>
</reference>
<dbReference type="AlphaFoldDB" id="A0A1F4WGF1"/>
<organism evidence="1 2">
    <name type="scientific">candidate division WWE3 bacterium RIFOXYC1_FULL_39_7</name>
    <dbReference type="NCBI Taxonomy" id="1802643"/>
    <lineage>
        <taxon>Bacteria</taxon>
        <taxon>Katanobacteria</taxon>
    </lineage>
</organism>
<gene>
    <name evidence="1" type="ORF">A2415_00045</name>
</gene>
<proteinExistence type="predicted"/>